<dbReference type="PANTHER" id="PTHR24198">
    <property type="entry name" value="ANKYRIN REPEAT AND PROTEIN KINASE DOMAIN-CONTAINING PROTEIN"/>
    <property type="match status" value="1"/>
</dbReference>
<accession>A0A7S3F1W6</accession>
<evidence type="ECO:0000256" key="3">
    <source>
        <dbReference type="PROSITE-ProRule" id="PRU00023"/>
    </source>
</evidence>
<evidence type="ECO:0000256" key="1">
    <source>
        <dbReference type="ARBA" id="ARBA00022737"/>
    </source>
</evidence>
<dbReference type="Gene3D" id="1.25.40.20">
    <property type="entry name" value="Ankyrin repeat-containing domain"/>
    <property type="match status" value="3"/>
</dbReference>
<evidence type="ECO:0000256" key="4">
    <source>
        <dbReference type="SAM" id="MobiDB-lite"/>
    </source>
</evidence>
<dbReference type="EMBL" id="HBHX01033906">
    <property type="protein sequence ID" value="CAE0118157.1"/>
    <property type="molecule type" value="Transcribed_RNA"/>
</dbReference>
<feature type="compositionally biased region" description="Basic residues" evidence="4">
    <location>
        <begin position="265"/>
        <end position="279"/>
    </location>
</feature>
<dbReference type="SMART" id="SM00248">
    <property type="entry name" value="ANK"/>
    <property type="match status" value="6"/>
</dbReference>
<dbReference type="InterPro" id="IPR002110">
    <property type="entry name" value="Ankyrin_rpt"/>
</dbReference>
<dbReference type="Pfam" id="PF00023">
    <property type="entry name" value="Ank"/>
    <property type="match status" value="1"/>
</dbReference>
<name>A0A7S3F1W6_9EUKA</name>
<feature type="repeat" description="ANK" evidence="3">
    <location>
        <begin position="133"/>
        <end position="165"/>
    </location>
</feature>
<dbReference type="PANTHER" id="PTHR24198:SF165">
    <property type="entry name" value="ANKYRIN REPEAT-CONTAINING PROTEIN-RELATED"/>
    <property type="match status" value="1"/>
</dbReference>
<dbReference type="PROSITE" id="PS50297">
    <property type="entry name" value="ANK_REP_REGION"/>
    <property type="match status" value="2"/>
</dbReference>
<reference evidence="5" key="1">
    <citation type="submission" date="2021-01" db="EMBL/GenBank/DDBJ databases">
        <authorList>
            <person name="Corre E."/>
            <person name="Pelletier E."/>
            <person name="Niang G."/>
            <person name="Scheremetjew M."/>
            <person name="Finn R."/>
            <person name="Kale V."/>
            <person name="Holt S."/>
            <person name="Cochrane G."/>
            <person name="Meng A."/>
            <person name="Brown T."/>
            <person name="Cohen L."/>
        </authorList>
    </citation>
    <scope>NUCLEOTIDE SEQUENCE</scope>
    <source>
        <strain evidence="5">CCMP281</strain>
    </source>
</reference>
<dbReference type="AlphaFoldDB" id="A0A7S3F1W6"/>
<organism evidence="5">
    <name type="scientific">Haptolina ericina</name>
    <dbReference type="NCBI Taxonomy" id="156174"/>
    <lineage>
        <taxon>Eukaryota</taxon>
        <taxon>Haptista</taxon>
        <taxon>Haptophyta</taxon>
        <taxon>Prymnesiophyceae</taxon>
        <taxon>Prymnesiales</taxon>
        <taxon>Prymnesiaceae</taxon>
        <taxon>Haptolina</taxon>
    </lineage>
</organism>
<keyword evidence="1" id="KW-0677">Repeat</keyword>
<dbReference type="InterPro" id="IPR036770">
    <property type="entry name" value="Ankyrin_rpt-contain_sf"/>
</dbReference>
<feature type="repeat" description="ANK" evidence="3">
    <location>
        <begin position="31"/>
        <end position="63"/>
    </location>
</feature>
<evidence type="ECO:0000256" key="2">
    <source>
        <dbReference type="ARBA" id="ARBA00023043"/>
    </source>
</evidence>
<sequence>MDATLGCAGNLAMETAGAATLSCRTDQCATPHATPLHLAAIEGNHESAAYLLTYGAAADLKDAKGCTPLHRAIFWGRSCVVRLLLRTKRCDLTSINHAMEQPLYIAALRGHAECLKLLLDSPLPKVAAKAYHDGYTPVHAAVIGRSLPCLKMLLDARFDPDTPNRFMQTPLHLAARLGTEDMLQVLLDVSVQAEARDERGHTPLQVARSRKHESCANLIKAWLDRRAERDAALKELNALKGFKEPAARAGGGQPSGHASATRSSSKQRRQRGKEARRKRDAAAPGEVASLDTATHRES</sequence>
<dbReference type="SUPFAM" id="SSF48403">
    <property type="entry name" value="Ankyrin repeat"/>
    <property type="match status" value="1"/>
</dbReference>
<feature type="repeat" description="ANK" evidence="3">
    <location>
        <begin position="166"/>
        <end position="198"/>
    </location>
</feature>
<gene>
    <name evidence="5" type="ORF">HERI1096_LOCUS18856</name>
</gene>
<feature type="region of interest" description="Disordered" evidence="4">
    <location>
        <begin position="244"/>
        <end position="298"/>
    </location>
</feature>
<dbReference type="Pfam" id="PF12796">
    <property type="entry name" value="Ank_2"/>
    <property type="match status" value="2"/>
</dbReference>
<proteinExistence type="predicted"/>
<keyword evidence="2 3" id="KW-0040">ANK repeat</keyword>
<protein>
    <submittedName>
        <fullName evidence="5">Uncharacterized protein</fullName>
    </submittedName>
</protein>
<evidence type="ECO:0000313" key="5">
    <source>
        <dbReference type="EMBL" id="CAE0118157.1"/>
    </source>
</evidence>
<dbReference type="PROSITE" id="PS50088">
    <property type="entry name" value="ANK_REPEAT"/>
    <property type="match status" value="3"/>
</dbReference>